<name>A0A2S0MC12_9BURK</name>
<evidence type="ECO:0000259" key="5">
    <source>
        <dbReference type="PROSITE" id="PS51733"/>
    </source>
</evidence>
<dbReference type="OrthoDB" id="9807064at2"/>
<dbReference type="InterPro" id="IPR004143">
    <property type="entry name" value="BPL_LPL_catalytic"/>
</dbReference>
<dbReference type="Gene3D" id="3.30.930.10">
    <property type="entry name" value="Bira Bifunctional Protein, Domain 2"/>
    <property type="match status" value="1"/>
</dbReference>
<dbReference type="NCBIfam" id="TIGR00121">
    <property type="entry name" value="birA_ligase"/>
    <property type="match status" value="1"/>
</dbReference>
<evidence type="ECO:0000256" key="4">
    <source>
        <dbReference type="ARBA" id="ARBA00047846"/>
    </source>
</evidence>
<sequence length="272" mass="28400">MATSAPHELDQRWGAAALQDSLQPLLPGLRVQVLAEIDSTNTELMRRARAGDTTPTLLVAQAQTAGRGRLGRAWKSASAAGQGALAFSLSLPLAPPDWSGLSLAVGLTLAEALHPDLRIKWPNDLWWQGRKLSGILIETAAGGAPVDAPRQVVIGVGINLDAPEADGLRTAPAWVREFLPALDAPGLLQRVALPLLHTVLAFEREGFAPLQARYAARDVLAGGDVVLSDGLTGRALGVSAQGALKVRTDAGVREITSAEVSVRPAPVNEGAA</sequence>
<dbReference type="Gene3D" id="2.30.30.100">
    <property type="match status" value="1"/>
</dbReference>
<keyword evidence="2" id="KW-0092">Biotin</keyword>
<reference evidence="6 7" key="1">
    <citation type="submission" date="2018-03" db="EMBL/GenBank/DDBJ databases">
        <title>Genome sequencing of Ottowia sp.</title>
        <authorList>
            <person name="Kim S.-J."/>
            <person name="Heo J."/>
            <person name="Kwon S.-W."/>
        </authorList>
    </citation>
    <scope>NUCLEOTIDE SEQUENCE [LARGE SCALE GENOMIC DNA]</scope>
    <source>
        <strain evidence="6 7">KADR8-3</strain>
    </source>
</reference>
<dbReference type="PANTHER" id="PTHR12835">
    <property type="entry name" value="BIOTIN PROTEIN LIGASE"/>
    <property type="match status" value="1"/>
</dbReference>
<evidence type="ECO:0000256" key="3">
    <source>
        <dbReference type="ARBA" id="ARBA00024227"/>
    </source>
</evidence>
<feature type="domain" description="BPL/LPL catalytic" evidence="5">
    <location>
        <begin position="16"/>
        <end position="203"/>
    </location>
</feature>
<dbReference type="EMBL" id="CP027666">
    <property type="protein sequence ID" value="AVO33445.1"/>
    <property type="molecule type" value="Genomic_DNA"/>
</dbReference>
<dbReference type="GO" id="GO:0005737">
    <property type="term" value="C:cytoplasm"/>
    <property type="evidence" value="ECO:0007669"/>
    <property type="project" value="TreeGrafter"/>
</dbReference>
<proteinExistence type="predicted"/>
<comment type="catalytic activity">
    <reaction evidence="4">
        <text>biotin + L-lysyl-[protein] + ATP = N(6)-biotinyl-L-lysyl-[protein] + AMP + diphosphate + H(+)</text>
        <dbReference type="Rhea" id="RHEA:11756"/>
        <dbReference type="Rhea" id="RHEA-COMP:9752"/>
        <dbReference type="Rhea" id="RHEA-COMP:10505"/>
        <dbReference type="ChEBI" id="CHEBI:15378"/>
        <dbReference type="ChEBI" id="CHEBI:29969"/>
        <dbReference type="ChEBI" id="CHEBI:30616"/>
        <dbReference type="ChEBI" id="CHEBI:33019"/>
        <dbReference type="ChEBI" id="CHEBI:57586"/>
        <dbReference type="ChEBI" id="CHEBI:83144"/>
        <dbReference type="ChEBI" id="CHEBI:456215"/>
        <dbReference type="EC" id="6.3.4.15"/>
    </reaction>
</comment>
<keyword evidence="1 6" id="KW-0436">Ligase</keyword>
<dbReference type="Pfam" id="PF03099">
    <property type="entry name" value="BPL_LplA_LipB"/>
    <property type="match status" value="1"/>
</dbReference>
<dbReference type="KEGG" id="otk:C6570_03630"/>
<dbReference type="InterPro" id="IPR004408">
    <property type="entry name" value="Biotin_CoA_COase_ligase"/>
</dbReference>
<evidence type="ECO:0000256" key="2">
    <source>
        <dbReference type="ARBA" id="ARBA00023267"/>
    </source>
</evidence>
<dbReference type="Pfam" id="PF02237">
    <property type="entry name" value="BPL_C"/>
    <property type="match status" value="1"/>
</dbReference>
<dbReference type="PANTHER" id="PTHR12835:SF5">
    <property type="entry name" value="BIOTIN--PROTEIN LIGASE"/>
    <property type="match status" value="1"/>
</dbReference>
<dbReference type="InterPro" id="IPR003142">
    <property type="entry name" value="BPL_C"/>
</dbReference>
<dbReference type="EC" id="6.3.4.15" evidence="3"/>
<dbReference type="AlphaFoldDB" id="A0A2S0MC12"/>
<evidence type="ECO:0000313" key="7">
    <source>
        <dbReference type="Proteomes" id="UP000239709"/>
    </source>
</evidence>
<dbReference type="InterPro" id="IPR045864">
    <property type="entry name" value="aa-tRNA-synth_II/BPL/LPL"/>
</dbReference>
<dbReference type="RefSeq" id="WP_106702008.1">
    <property type="nucleotide sequence ID" value="NZ_CP027666.1"/>
</dbReference>
<dbReference type="PROSITE" id="PS51733">
    <property type="entry name" value="BPL_LPL_CATALYTIC"/>
    <property type="match status" value="1"/>
</dbReference>
<keyword evidence="7" id="KW-1185">Reference proteome</keyword>
<dbReference type="GO" id="GO:0004077">
    <property type="term" value="F:biotin--[biotin carboxyl-carrier protein] ligase activity"/>
    <property type="evidence" value="ECO:0007669"/>
    <property type="project" value="UniProtKB-EC"/>
</dbReference>
<dbReference type="SUPFAM" id="SSF55681">
    <property type="entry name" value="Class II aaRS and biotin synthetases"/>
    <property type="match status" value="1"/>
</dbReference>
<dbReference type="Proteomes" id="UP000239709">
    <property type="component" value="Chromosome"/>
</dbReference>
<accession>A0A2S0MC12</accession>
<gene>
    <name evidence="6" type="ORF">C6570_03630</name>
</gene>
<evidence type="ECO:0000256" key="1">
    <source>
        <dbReference type="ARBA" id="ARBA00022598"/>
    </source>
</evidence>
<dbReference type="CDD" id="cd16442">
    <property type="entry name" value="BPL"/>
    <property type="match status" value="1"/>
</dbReference>
<evidence type="ECO:0000313" key="6">
    <source>
        <dbReference type="EMBL" id="AVO33445.1"/>
    </source>
</evidence>
<protein>
    <recommendedName>
        <fullName evidence="3">biotin--[biotin carboxyl-carrier protein] ligase</fullName>
        <ecNumber evidence="3">6.3.4.15</ecNumber>
    </recommendedName>
</protein>
<organism evidence="6 7">
    <name type="scientific">Ottowia oryzae</name>
    <dbReference type="NCBI Taxonomy" id="2109914"/>
    <lineage>
        <taxon>Bacteria</taxon>
        <taxon>Pseudomonadati</taxon>
        <taxon>Pseudomonadota</taxon>
        <taxon>Betaproteobacteria</taxon>
        <taxon>Burkholderiales</taxon>
        <taxon>Comamonadaceae</taxon>
        <taxon>Ottowia</taxon>
    </lineage>
</organism>